<gene>
    <name evidence="1" type="ORF">POCTA_138.1.T0950076</name>
</gene>
<proteinExistence type="predicted"/>
<dbReference type="EMBL" id="CAJJDP010000094">
    <property type="protein sequence ID" value="CAD8189476.1"/>
    <property type="molecule type" value="Genomic_DNA"/>
</dbReference>
<evidence type="ECO:0000313" key="1">
    <source>
        <dbReference type="EMBL" id="CAD8189476.1"/>
    </source>
</evidence>
<dbReference type="AlphaFoldDB" id="A0A8S1WUN6"/>
<comment type="caution">
    <text evidence="1">The sequence shown here is derived from an EMBL/GenBank/DDBJ whole genome shotgun (WGS) entry which is preliminary data.</text>
</comment>
<sequence length="103" mass="12259">MILSNQEHNLYLQIMQHQAILLIDISKHYKIYYSQNRINMLWKKIALETSKAINFISRFDNTVFFLGQLHKLKDFNNKLMQVKNIKLAKTVVIILLKLSILQQ</sequence>
<accession>A0A8S1WUN6</accession>
<organism evidence="1 2">
    <name type="scientific">Paramecium octaurelia</name>
    <dbReference type="NCBI Taxonomy" id="43137"/>
    <lineage>
        <taxon>Eukaryota</taxon>
        <taxon>Sar</taxon>
        <taxon>Alveolata</taxon>
        <taxon>Ciliophora</taxon>
        <taxon>Intramacronucleata</taxon>
        <taxon>Oligohymenophorea</taxon>
        <taxon>Peniculida</taxon>
        <taxon>Parameciidae</taxon>
        <taxon>Paramecium</taxon>
    </lineage>
</organism>
<protein>
    <submittedName>
        <fullName evidence="1">Uncharacterized protein</fullName>
    </submittedName>
</protein>
<reference evidence="1" key="1">
    <citation type="submission" date="2021-01" db="EMBL/GenBank/DDBJ databases">
        <authorList>
            <consortium name="Genoscope - CEA"/>
            <person name="William W."/>
        </authorList>
    </citation>
    <scope>NUCLEOTIDE SEQUENCE</scope>
</reference>
<keyword evidence="2" id="KW-1185">Reference proteome</keyword>
<evidence type="ECO:0000313" key="2">
    <source>
        <dbReference type="Proteomes" id="UP000683925"/>
    </source>
</evidence>
<name>A0A8S1WUN6_PAROT</name>
<dbReference type="Proteomes" id="UP000683925">
    <property type="component" value="Unassembled WGS sequence"/>
</dbReference>